<evidence type="ECO:0000259" key="1">
    <source>
        <dbReference type="Pfam" id="PF13860"/>
    </source>
</evidence>
<dbReference type="AlphaFoldDB" id="A0A381X2M5"/>
<evidence type="ECO:0000313" key="2">
    <source>
        <dbReference type="EMBL" id="SVA59049.1"/>
    </source>
</evidence>
<reference evidence="2" key="1">
    <citation type="submission" date="2018-05" db="EMBL/GenBank/DDBJ databases">
        <authorList>
            <person name="Lanie J.A."/>
            <person name="Ng W.-L."/>
            <person name="Kazmierczak K.M."/>
            <person name="Andrzejewski T.M."/>
            <person name="Davidsen T.M."/>
            <person name="Wayne K.J."/>
            <person name="Tettelin H."/>
            <person name="Glass J.I."/>
            <person name="Rusch D."/>
            <person name="Podicherti R."/>
            <person name="Tsui H.-C.T."/>
            <person name="Winkler M.E."/>
        </authorList>
    </citation>
    <scope>NUCLEOTIDE SEQUENCE</scope>
</reference>
<sequence>MGIMNSVGSILYNDVSSDSFTVGVGFLKTTQSVFSEPPVIDNFTFPDLIVKNAQSALVSATIYDLNGINSAELYFHMGGSTDVIKLPMSNNGNGEYEVLIHDSLMGVQNFRARIVSVDNMGYSTTTEYRTPEIQFNNGELSMDHEYSYYPDGIQSGKWKLMSWPGQPVNTSLALSELNDGHVFYSWKPIKEEYFIPTTIETGRSYWFKHTYKEPVVFKEDSSSALPLENHVVQLKPGWNMIGSPFFFPVQFDKDSTVNDPITYGNLDKPGWSDGQLELNPWNGYAIYAADTSTMILTPFKESDSSAGRIAATSEWYLNLKIESETFFNYATEIGRRKHADNTLDIYDTPKFPDLNDRISLLTDLNGNGSYEYIRDIRDFNELNGVWNLRLDGHKDEKTILLSGDLRGSVPGELTMAIVDIQERKISYEFLEKEITISKDSELVYDLKLVAGDLDFVARMTQQILDNIPYAYSLGQNYPNPFNPITKMNYTLPKRSKVILSIYNVLGQEVITLLNKEQDYGYHTVTWDGTDHYGKQMASGVYFTRMTTKNFSQTKKMLLLK</sequence>
<name>A0A381X2M5_9ZZZZ</name>
<gene>
    <name evidence="2" type="ORF">METZ01_LOCUS111903</name>
</gene>
<dbReference type="InterPro" id="IPR026444">
    <property type="entry name" value="Secre_tail"/>
</dbReference>
<proteinExistence type="predicted"/>
<dbReference type="NCBIfam" id="TIGR04183">
    <property type="entry name" value="Por_Secre_tail"/>
    <property type="match status" value="1"/>
</dbReference>
<accession>A0A381X2M5</accession>
<protein>
    <recommendedName>
        <fullName evidence="1">FlgD/Vpr Ig-like domain-containing protein</fullName>
    </recommendedName>
</protein>
<feature type="domain" description="FlgD/Vpr Ig-like" evidence="1">
    <location>
        <begin position="489"/>
        <end position="548"/>
    </location>
</feature>
<dbReference type="InterPro" id="IPR025965">
    <property type="entry name" value="FlgD/Vpr_Ig-like"/>
</dbReference>
<dbReference type="Gene3D" id="2.60.40.4070">
    <property type="match status" value="1"/>
</dbReference>
<dbReference type="Pfam" id="PF13860">
    <property type="entry name" value="FlgD_ig"/>
    <property type="match status" value="1"/>
</dbReference>
<dbReference type="EMBL" id="UINC01013711">
    <property type="protein sequence ID" value="SVA59049.1"/>
    <property type="molecule type" value="Genomic_DNA"/>
</dbReference>
<organism evidence="2">
    <name type="scientific">marine metagenome</name>
    <dbReference type="NCBI Taxonomy" id="408172"/>
    <lineage>
        <taxon>unclassified sequences</taxon>
        <taxon>metagenomes</taxon>
        <taxon>ecological metagenomes</taxon>
    </lineage>
</organism>